<comment type="caution">
    <text evidence="1">The sequence shown here is derived from an EMBL/GenBank/DDBJ whole genome shotgun (WGS) entry which is preliminary data.</text>
</comment>
<protein>
    <submittedName>
        <fullName evidence="1">Uncharacterized protein</fullName>
    </submittedName>
</protein>
<sequence>MQGFTSNIPLVCYWNQYHDQSFYITSTDIETAMRDTASEYYELDSVKHKDISYKIFGTLTLCRGLYYPAGHGIRIPSNSTNASLEVRNLAHV</sequence>
<reference evidence="1" key="1">
    <citation type="journal article" date="2021" name="Sci. Rep.">
        <title>Diploid genomic architecture of Nitzschia inconspicua, an elite biomass production diatom.</title>
        <authorList>
            <person name="Oliver A."/>
            <person name="Podell S."/>
            <person name="Pinowska A."/>
            <person name="Traller J.C."/>
            <person name="Smith S.R."/>
            <person name="McClure R."/>
            <person name="Beliaev A."/>
            <person name="Bohutskyi P."/>
            <person name="Hill E.A."/>
            <person name="Rabines A."/>
            <person name="Zheng H."/>
            <person name="Allen L.Z."/>
            <person name="Kuo A."/>
            <person name="Grigoriev I.V."/>
            <person name="Allen A.E."/>
            <person name="Hazlebeck D."/>
            <person name="Allen E.E."/>
        </authorList>
    </citation>
    <scope>NUCLEOTIDE SEQUENCE</scope>
    <source>
        <strain evidence="1">Hildebrandi</strain>
    </source>
</reference>
<gene>
    <name evidence="1" type="ORF">IV203_032910</name>
</gene>
<dbReference type="AlphaFoldDB" id="A0A9K3KKF0"/>
<evidence type="ECO:0000313" key="2">
    <source>
        <dbReference type="Proteomes" id="UP000693970"/>
    </source>
</evidence>
<dbReference type="Proteomes" id="UP000693970">
    <property type="component" value="Unassembled WGS sequence"/>
</dbReference>
<dbReference type="EMBL" id="JAGRRH010000022">
    <property type="protein sequence ID" value="KAG7345379.1"/>
    <property type="molecule type" value="Genomic_DNA"/>
</dbReference>
<organism evidence="1 2">
    <name type="scientific">Nitzschia inconspicua</name>
    <dbReference type="NCBI Taxonomy" id="303405"/>
    <lineage>
        <taxon>Eukaryota</taxon>
        <taxon>Sar</taxon>
        <taxon>Stramenopiles</taxon>
        <taxon>Ochrophyta</taxon>
        <taxon>Bacillariophyta</taxon>
        <taxon>Bacillariophyceae</taxon>
        <taxon>Bacillariophycidae</taxon>
        <taxon>Bacillariales</taxon>
        <taxon>Bacillariaceae</taxon>
        <taxon>Nitzschia</taxon>
    </lineage>
</organism>
<evidence type="ECO:0000313" key="1">
    <source>
        <dbReference type="EMBL" id="KAG7345379.1"/>
    </source>
</evidence>
<name>A0A9K3KKF0_9STRA</name>
<reference evidence="1" key="2">
    <citation type="submission" date="2021-04" db="EMBL/GenBank/DDBJ databases">
        <authorList>
            <person name="Podell S."/>
        </authorList>
    </citation>
    <scope>NUCLEOTIDE SEQUENCE</scope>
    <source>
        <strain evidence="1">Hildebrandi</strain>
    </source>
</reference>
<accession>A0A9K3KKF0</accession>
<keyword evidence="2" id="KW-1185">Reference proteome</keyword>
<proteinExistence type="predicted"/>
<dbReference type="OrthoDB" id="47573at2759"/>